<dbReference type="NCBIfam" id="NF002650">
    <property type="entry name" value="PRK02318.2-2"/>
    <property type="match status" value="1"/>
</dbReference>
<dbReference type="InterPro" id="IPR023028">
    <property type="entry name" value="Mannitol_1_phos_5_DH"/>
</dbReference>
<feature type="domain" description="Mannitol dehydrogenase C-terminal" evidence="9">
    <location>
        <begin position="203"/>
        <end position="378"/>
    </location>
</feature>
<organism evidence="10 11">
    <name type="scientific">Terrihalobacillus insolitus</name>
    <dbReference type="NCBI Taxonomy" id="2950438"/>
    <lineage>
        <taxon>Bacteria</taxon>
        <taxon>Bacillati</taxon>
        <taxon>Bacillota</taxon>
        <taxon>Bacilli</taxon>
        <taxon>Bacillales</taxon>
        <taxon>Bacillaceae</taxon>
        <taxon>Terrihalobacillus</taxon>
    </lineage>
</organism>
<dbReference type="InterPro" id="IPR036291">
    <property type="entry name" value="NAD(P)-bd_dom_sf"/>
</dbReference>
<dbReference type="NCBIfam" id="NF002647">
    <property type="entry name" value="PRK02318.1-3"/>
    <property type="match status" value="1"/>
</dbReference>
<dbReference type="PRINTS" id="PR00084">
    <property type="entry name" value="MTLDHDRGNASE"/>
</dbReference>
<evidence type="ECO:0000313" key="11">
    <source>
        <dbReference type="Proteomes" id="UP001145050"/>
    </source>
</evidence>
<evidence type="ECO:0000256" key="4">
    <source>
        <dbReference type="ARBA" id="ARBA00023002"/>
    </source>
</evidence>
<evidence type="ECO:0000256" key="3">
    <source>
        <dbReference type="ARBA" id="ARBA00016219"/>
    </source>
</evidence>
<reference evidence="10" key="1">
    <citation type="submission" date="2022-06" db="EMBL/GenBank/DDBJ databases">
        <title>Aquibacillus sp. a new bacterium isolated from soil saline samples.</title>
        <authorList>
            <person name="Galisteo C."/>
            <person name="De La Haba R."/>
            <person name="Sanchez-Porro C."/>
            <person name="Ventosa A."/>
        </authorList>
    </citation>
    <scope>NUCLEOTIDE SEQUENCE</scope>
    <source>
        <strain evidence="10">3ASR75-11</strain>
    </source>
</reference>
<evidence type="ECO:0000313" key="10">
    <source>
        <dbReference type="EMBL" id="MDC3423307.1"/>
    </source>
</evidence>
<protein>
    <recommendedName>
        <fullName evidence="3 7">Mannitol-1-phosphate 5-dehydrogenase</fullName>
        <ecNumber evidence="2 7">1.1.1.17</ecNumber>
    </recommendedName>
</protein>
<comment type="catalytic activity">
    <reaction evidence="6 7">
        <text>D-mannitol 1-phosphate + NAD(+) = beta-D-fructose 6-phosphate + NADH + H(+)</text>
        <dbReference type="Rhea" id="RHEA:19661"/>
        <dbReference type="ChEBI" id="CHEBI:15378"/>
        <dbReference type="ChEBI" id="CHEBI:57540"/>
        <dbReference type="ChEBI" id="CHEBI:57634"/>
        <dbReference type="ChEBI" id="CHEBI:57945"/>
        <dbReference type="ChEBI" id="CHEBI:61381"/>
        <dbReference type="EC" id="1.1.1.17"/>
    </reaction>
</comment>
<proteinExistence type="inferred from homology"/>
<dbReference type="Gene3D" id="1.10.1040.10">
    <property type="entry name" value="N-(1-d-carboxylethyl)-l-norvaline Dehydrogenase, domain 2"/>
    <property type="match status" value="1"/>
</dbReference>
<keyword evidence="5 7" id="KW-0520">NAD</keyword>
<keyword evidence="4 7" id="KW-0560">Oxidoreductase</keyword>
<comment type="similarity">
    <text evidence="1 7">Belongs to the mannitol dehydrogenase family.</text>
</comment>
<evidence type="ECO:0000256" key="7">
    <source>
        <dbReference type="HAMAP-Rule" id="MF_00196"/>
    </source>
</evidence>
<gene>
    <name evidence="7" type="primary">mtlD</name>
    <name evidence="10" type="ORF">NC797_02145</name>
</gene>
<dbReference type="EMBL" id="JAMQKB010000001">
    <property type="protein sequence ID" value="MDC3423307.1"/>
    <property type="molecule type" value="Genomic_DNA"/>
</dbReference>
<dbReference type="InterPro" id="IPR013328">
    <property type="entry name" value="6PGD_dom2"/>
</dbReference>
<dbReference type="Pfam" id="PF08125">
    <property type="entry name" value="Mannitol_dh_C"/>
    <property type="match status" value="1"/>
</dbReference>
<dbReference type="GO" id="GO:0005829">
    <property type="term" value="C:cytosol"/>
    <property type="evidence" value="ECO:0007669"/>
    <property type="project" value="TreeGrafter"/>
</dbReference>
<dbReference type="SUPFAM" id="SSF51735">
    <property type="entry name" value="NAD(P)-binding Rossmann-fold domains"/>
    <property type="match status" value="1"/>
</dbReference>
<dbReference type="GO" id="GO:0019592">
    <property type="term" value="P:mannitol catabolic process"/>
    <property type="evidence" value="ECO:0007669"/>
    <property type="project" value="TreeGrafter"/>
</dbReference>
<dbReference type="InterPro" id="IPR013131">
    <property type="entry name" value="Mannitol_DH_N"/>
</dbReference>
<dbReference type="InterPro" id="IPR008927">
    <property type="entry name" value="6-PGluconate_DH-like_C_sf"/>
</dbReference>
<evidence type="ECO:0000256" key="6">
    <source>
        <dbReference type="ARBA" id="ARBA00048615"/>
    </source>
</evidence>
<feature type="domain" description="Mannitol dehydrogenase N-terminal" evidence="8">
    <location>
        <begin position="2"/>
        <end position="196"/>
    </location>
</feature>
<dbReference type="RefSeq" id="WP_272434983.1">
    <property type="nucleotide sequence ID" value="NZ_JAMQKB010000001.1"/>
</dbReference>
<dbReference type="Proteomes" id="UP001145050">
    <property type="component" value="Unassembled WGS sequence"/>
</dbReference>
<dbReference type="PANTHER" id="PTHR30524:SF0">
    <property type="entry name" value="ALTRONATE OXIDOREDUCTASE-RELATED"/>
    <property type="match status" value="1"/>
</dbReference>
<name>A0A9X4AKH4_9BACI</name>
<keyword evidence="11" id="KW-1185">Reference proteome</keyword>
<feature type="binding site" evidence="7">
    <location>
        <begin position="3"/>
        <end position="14"/>
    </location>
    <ligand>
        <name>NAD(+)</name>
        <dbReference type="ChEBI" id="CHEBI:57540"/>
    </ligand>
</feature>
<evidence type="ECO:0000259" key="9">
    <source>
        <dbReference type="Pfam" id="PF08125"/>
    </source>
</evidence>
<dbReference type="InterPro" id="IPR013118">
    <property type="entry name" value="Mannitol_DH_C"/>
</dbReference>
<dbReference type="NCBIfam" id="NF002646">
    <property type="entry name" value="PRK02318.1-2"/>
    <property type="match status" value="1"/>
</dbReference>
<dbReference type="InterPro" id="IPR023027">
    <property type="entry name" value="Mannitol_DH_CS"/>
</dbReference>
<accession>A0A9X4AKH4</accession>
<dbReference type="NCBIfam" id="NF002652">
    <property type="entry name" value="PRK02318.2-5"/>
    <property type="match status" value="1"/>
</dbReference>
<evidence type="ECO:0000256" key="5">
    <source>
        <dbReference type="ARBA" id="ARBA00023027"/>
    </source>
</evidence>
<dbReference type="InterPro" id="IPR000669">
    <property type="entry name" value="Mannitol_DH"/>
</dbReference>
<dbReference type="PANTHER" id="PTHR30524">
    <property type="entry name" value="MANNITOL-1-PHOSPHATE 5-DEHYDROGENASE"/>
    <property type="match status" value="1"/>
</dbReference>
<dbReference type="AlphaFoldDB" id="A0A9X4AKH4"/>
<dbReference type="Pfam" id="PF01232">
    <property type="entry name" value="Mannitol_dh"/>
    <property type="match status" value="1"/>
</dbReference>
<dbReference type="PROSITE" id="PS00974">
    <property type="entry name" value="MANNITOL_DHGENASE"/>
    <property type="match status" value="1"/>
</dbReference>
<sequence>MLAVHFGAGNIGRGFIGSLLYKAGYHTTFVDVNDQVIKELNEKQQYRVVLADENEDELTVSNVSGLNSTTSPEEVIQAIVKADIVTTAVGPTILPIISDLLTKGLRERLKKTGHPLNIIACENMIGGSSLLNEEVLKQVTEAEKEQFNRVYGFPNAAVDRIVPNQTNDDLLQVSVEPYYEWVVEETDVKGEKPDIQGITYVSDLTPYIERKLFTVNTGHAVAAYIGHSMGYKTIEEAMSHEPIQEITLGALSESGEVLIRKYGFDHNEHLNYINKIIHRFQNPYISDDVTRVGRGPIRKLGSNDRLIRPATLYLKLTGKDPVNLAKTIAAALTYQNKQDPEAVELQEMIEREGYQTVLEKVSGLEKNHPFIAIVQNQLDIN</sequence>
<comment type="caution">
    <text evidence="10">The sequence shown here is derived from an EMBL/GenBank/DDBJ whole genome shotgun (WGS) entry which is preliminary data.</text>
</comment>
<dbReference type="SUPFAM" id="SSF48179">
    <property type="entry name" value="6-phosphogluconate dehydrogenase C-terminal domain-like"/>
    <property type="match status" value="1"/>
</dbReference>
<dbReference type="GO" id="GO:0008926">
    <property type="term" value="F:mannitol-1-phosphate 5-dehydrogenase activity"/>
    <property type="evidence" value="ECO:0007669"/>
    <property type="project" value="UniProtKB-UniRule"/>
</dbReference>
<evidence type="ECO:0000259" key="8">
    <source>
        <dbReference type="Pfam" id="PF01232"/>
    </source>
</evidence>
<dbReference type="EC" id="1.1.1.17" evidence="2 7"/>
<dbReference type="NCBIfam" id="NF002649">
    <property type="entry name" value="PRK02318.2-1"/>
    <property type="match status" value="1"/>
</dbReference>
<evidence type="ECO:0000256" key="2">
    <source>
        <dbReference type="ARBA" id="ARBA00012939"/>
    </source>
</evidence>
<evidence type="ECO:0000256" key="1">
    <source>
        <dbReference type="ARBA" id="ARBA00006541"/>
    </source>
</evidence>
<dbReference type="HAMAP" id="MF_00196">
    <property type="entry name" value="Mannitol_dehydrog"/>
    <property type="match status" value="1"/>
</dbReference>
<dbReference type="Gene3D" id="3.40.50.720">
    <property type="entry name" value="NAD(P)-binding Rossmann-like Domain"/>
    <property type="match status" value="1"/>
</dbReference>